<proteinExistence type="predicted"/>
<accession>A0A2S8G8M4</accession>
<dbReference type="InterPro" id="IPR026467">
    <property type="entry name" value="Ser/Gly_Cys_C_dom"/>
</dbReference>
<feature type="transmembrane region" description="Helical" evidence="1">
    <location>
        <begin position="379"/>
        <end position="398"/>
    </location>
</feature>
<gene>
    <name evidence="2" type="ORF">C5Y96_01090</name>
</gene>
<dbReference type="AlphaFoldDB" id="A0A2S8G8M4"/>
<keyword evidence="1" id="KW-0472">Membrane</keyword>
<keyword evidence="1" id="KW-1133">Transmembrane helix</keyword>
<dbReference type="EMBL" id="PUIA01000010">
    <property type="protein sequence ID" value="PQO40798.1"/>
    <property type="molecule type" value="Genomic_DNA"/>
</dbReference>
<feature type="transmembrane region" description="Helical" evidence="1">
    <location>
        <begin position="352"/>
        <end position="373"/>
    </location>
</feature>
<reference evidence="2 3" key="1">
    <citation type="submission" date="2018-02" db="EMBL/GenBank/DDBJ databases">
        <title>Comparative genomes isolates from brazilian mangrove.</title>
        <authorList>
            <person name="Araujo J.E."/>
            <person name="Taketani R.G."/>
            <person name="Silva M.C.P."/>
            <person name="Loureco M.V."/>
            <person name="Andreote F.D."/>
        </authorList>
    </citation>
    <scope>NUCLEOTIDE SEQUENCE [LARGE SCALE GENOMIC DNA]</scope>
    <source>
        <strain evidence="2 3">HEX-2 MGV</strain>
    </source>
</reference>
<dbReference type="PANTHER" id="PTHR34365">
    <property type="entry name" value="ENOLASE (DUF1399)"/>
    <property type="match status" value="1"/>
</dbReference>
<dbReference type="PANTHER" id="PTHR34365:SF7">
    <property type="entry name" value="GLYCINE-RICH DOMAIN-CONTAINING PROTEIN 1"/>
    <property type="match status" value="1"/>
</dbReference>
<dbReference type="NCBIfam" id="TIGR04222">
    <property type="entry name" value="near_uncomplex"/>
    <property type="match status" value="1"/>
</dbReference>
<comment type="caution">
    <text evidence="2">The sequence shown here is derived from an EMBL/GenBank/DDBJ whole genome shotgun (WGS) entry which is preliminary data.</text>
</comment>
<sequence>MHHAGTCAMEAEAATLWSKIEAFSFDEPGATLTFAARLARENGWRLGFAQRVIDEYRRFLFLSMVAGHAVSPSEAVDQAWHLHLTYTKSYWEQMCGEVLPRPLHHCPTSGRREESEKFDDWYSKTLASYQHYFSEAPPTDIWPSVGEQMESVVDSRWVDRSRYFIIPRNPLKWLALILFVLLPMLSLGGCQAEPVAVVSPLDFDGPTFLKFYAIAGGIFLLIALGIRFLIPIPDPPIPAKVDEPTLAAYLAQGPKGLVIATIAKLIQDGSIQLVEGSFSGGRVEKHLTAISPLPPEATPLERHVYHEVQDSYNENIQTVIANSLPIAKEAGAKLTEMGLFEPNPYEPIARRWVPTLIMLGVFCFGLAKIAIGISREKPVFFLVLMIIPALLAAIWFAVRRGRTARGNAILADWQHENAHLNPSTPGSSINTADEYFLAAGLFGITAFSSGHLYPLSEEFRSAQSSSWGGFGGGCGGDSGCGGGGGCGGGCGGGGCGGCGS</sequence>
<evidence type="ECO:0000256" key="1">
    <source>
        <dbReference type="SAM" id="Phobius"/>
    </source>
</evidence>
<protein>
    <recommendedName>
        <fullName evidence="4">TIGR04222 domain-containing membrane protein</fullName>
    </recommendedName>
</protein>
<feature type="transmembrane region" description="Helical" evidence="1">
    <location>
        <begin position="170"/>
        <end position="189"/>
    </location>
</feature>
<name>A0A2S8G8M4_9BACT</name>
<dbReference type="InterPro" id="IPR009836">
    <property type="entry name" value="GRDP-like"/>
</dbReference>
<organism evidence="2 3">
    <name type="scientific">Blastopirellula marina</name>
    <dbReference type="NCBI Taxonomy" id="124"/>
    <lineage>
        <taxon>Bacteria</taxon>
        <taxon>Pseudomonadati</taxon>
        <taxon>Planctomycetota</taxon>
        <taxon>Planctomycetia</taxon>
        <taxon>Pirellulales</taxon>
        <taxon>Pirellulaceae</taxon>
        <taxon>Blastopirellula</taxon>
    </lineage>
</organism>
<keyword evidence="1" id="KW-0812">Transmembrane</keyword>
<dbReference type="Proteomes" id="UP000240009">
    <property type="component" value="Unassembled WGS sequence"/>
</dbReference>
<evidence type="ECO:0000313" key="2">
    <source>
        <dbReference type="EMBL" id="PQO40798.1"/>
    </source>
</evidence>
<evidence type="ECO:0000313" key="3">
    <source>
        <dbReference type="Proteomes" id="UP000240009"/>
    </source>
</evidence>
<feature type="transmembrane region" description="Helical" evidence="1">
    <location>
        <begin position="209"/>
        <end position="230"/>
    </location>
</feature>
<evidence type="ECO:0008006" key="4">
    <source>
        <dbReference type="Google" id="ProtNLM"/>
    </source>
</evidence>